<dbReference type="AlphaFoldDB" id="B9XRN5"/>
<protein>
    <recommendedName>
        <fullName evidence="3">HNH nuclease domain-containing protein</fullName>
    </recommendedName>
</protein>
<dbReference type="STRING" id="320771.Cflav_PD0437"/>
<dbReference type="Proteomes" id="UP000003688">
    <property type="component" value="Unassembled WGS sequence"/>
</dbReference>
<organism evidence="1 2">
    <name type="scientific">Pedosphaera parvula (strain Ellin514)</name>
    <dbReference type="NCBI Taxonomy" id="320771"/>
    <lineage>
        <taxon>Bacteria</taxon>
        <taxon>Pseudomonadati</taxon>
        <taxon>Verrucomicrobiota</taxon>
        <taxon>Pedosphaerae</taxon>
        <taxon>Pedosphaerales</taxon>
        <taxon>Pedosphaeraceae</taxon>
        <taxon>Pedosphaera</taxon>
    </lineage>
</organism>
<comment type="caution">
    <text evidence="1">The sequence shown here is derived from an EMBL/GenBank/DDBJ whole genome shotgun (WGS) entry which is preliminary data.</text>
</comment>
<gene>
    <name evidence="1" type="ORF">Cflav_PD0437</name>
</gene>
<accession>B9XRN5</accession>
<dbReference type="RefSeq" id="WP_007418468.1">
    <property type="nucleotide sequence ID" value="NZ_ABOX02000066.1"/>
</dbReference>
<keyword evidence="2" id="KW-1185">Reference proteome</keyword>
<reference evidence="1 2" key="1">
    <citation type="journal article" date="2011" name="J. Bacteriol.">
        <title>Genome sequence of 'Pedosphaera parvula' Ellin514, an aerobic Verrucomicrobial isolate from pasture soil.</title>
        <authorList>
            <person name="Kant R."/>
            <person name="van Passel M.W."/>
            <person name="Sangwan P."/>
            <person name="Palva A."/>
            <person name="Lucas S."/>
            <person name="Copeland A."/>
            <person name="Lapidus A."/>
            <person name="Glavina Del Rio T."/>
            <person name="Dalin E."/>
            <person name="Tice H."/>
            <person name="Bruce D."/>
            <person name="Goodwin L."/>
            <person name="Pitluck S."/>
            <person name="Chertkov O."/>
            <person name="Larimer F.W."/>
            <person name="Land M.L."/>
            <person name="Hauser L."/>
            <person name="Brettin T.S."/>
            <person name="Detter J.C."/>
            <person name="Han S."/>
            <person name="de Vos W.M."/>
            <person name="Janssen P.H."/>
            <person name="Smidt H."/>
        </authorList>
    </citation>
    <scope>NUCLEOTIDE SEQUENCE [LARGE SCALE GENOMIC DNA]</scope>
    <source>
        <strain evidence="1 2">Ellin514</strain>
    </source>
</reference>
<sequence>METFDLTRESDRLALVDRVFVYPEEPHQRRHGPAGYTDYESYRDWLRDEFLYRCTFSLLRETWPQTRFHIDHFVPQTERPDLVCDYDNLILLEGRLNLVKGRRRVPDPCKVALGRCLYVHMKGEKMGCIEARNEVGEKIIRVLRLDSDDATQVRRDWIQILRSVAQTDEPLFRKFIGYPKKLPDLKRAKVSSNCRLAGLKQSAKYLADLGTLPEWY</sequence>
<proteinExistence type="predicted"/>
<dbReference type="OrthoDB" id="9802901at2"/>
<evidence type="ECO:0008006" key="3">
    <source>
        <dbReference type="Google" id="ProtNLM"/>
    </source>
</evidence>
<evidence type="ECO:0000313" key="2">
    <source>
        <dbReference type="Proteomes" id="UP000003688"/>
    </source>
</evidence>
<name>B9XRN5_PEDPL</name>
<dbReference type="EMBL" id="ABOX02000066">
    <property type="protein sequence ID" value="EEF57506.1"/>
    <property type="molecule type" value="Genomic_DNA"/>
</dbReference>
<evidence type="ECO:0000313" key="1">
    <source>
        <dbReference type="EMBL" id="EEF57506.1"/>
    </source>
</evidence>